<sequence length="45" mass="5217">MTEVLKAVIVSILPERLFHFVGSLSDRRLKTAVERLQSNHVLREK</sequence>
<accession>A0A380QBQ6</accession>
<gene>
    <name evidence="1" type="ORF">NCTC8580_03467</name>
</gene>
<protein>
    <submittedName>
        <fullName evidence="1">Uncharacterized protein</fullName>
    </submittedName>
</protein>
<dbReference type="AlphaFoldDB" id="A0A380QBQ6"/>
<organism evidence="1 2">
    <name type="scientific">Yersinia pseudotuberculosis</name>
    <dbReference type="NCBI Taxonomy" id="633"/>
    <lineage>
        <taxon>Bacteria</taxon>
        <taxon>Pseudomonadati</taxon>
        <taxon>Pseudomonadota</taxon>
        <taxon>Gammaproteobacteria</taxon>
        <taxon>Enterobacterales</taxon>
        <taxon>Yersiniaceae</taxon>
        <taxon>Yersinia</taxon>
    </lineage>
</organism>
<reference evidence="1 2" key="1">
    <citation type="submission" date="2018-06" db="EMBL/GenBank/DDBJ databases">
        <authorList>
            <consortium name="Pathogen Informatics"/>
            <person name="Doyle S."/>
        </authorList>
    </citation>
    <scope>NUCLEOTIDE SEQUENCE [LARGE SCALE GENOMIC DNA]</scope>
    <source>
        <strain evidence="1 2">NCTC8580</strain>
    </source>
</reference>
<dbReference type="Proteomes" id="UP000255087">
    <property type="component" value="Unassembled WGS sequence"/>
</dbReference>
<evidence type="ECO:0000313" key="2">
    <source>
        <dbReference type="Proteomes" id="UP000255087"/>
    </source>
</evidence>
<name>A0A380QBQ6_YERPU</name>
<evidence type="ECO:0000313" key="1">
    <source>
        <dbReference type="EMBL" id="SUP85165.1"/>
    </source>
</evidence>
<proteinExistence type="predicted"/>
<dbReference type="EMBL" id="UHJC01000001">
    <property type="protein sequence ID" value="SUP85165.1"/>
    <property type="molecule type" value="Genomic_DNA"/>
</dbReference>